<dbReference type="Proteomes" id="UP000249134">
    <property type="component" value="Chromosome 1"/>
</dbReference>
<keyword evidence="5 7" id="KW-0408">Iron</keyword>
<dbReference type="InterPro" id="IPR009056">
    <property type="entry name" value="Cyt_c-like_dom"/>
</dbReference>
<evidence type="ECO:0000313" key="10">
    <source>
        <dbReference type="EMBL" id="SQI53114.1"/>
    </source>
</evidence>
<evidence type="ECO:0000256" key="1">
    <source>
        <dbReference type="ARBA" id="ARBA00022448"/>
    </source>
</evidence>
<evidence type="ECO:0000256" key="2">
    <source>
        <dbReference type="ARBA" id="ARBA00022617"/>
    </source>
</evidence>
<evidence type="ECO:0000256" key="6">
    <source>
        <dbReference type="PIRSR" id="PIRSR000025-1"/>
    </source>
</evidence>
<dbReference type="InterPro" id="IPR012218">
    <property type="entry name" value="Cyt_c_BACSU-c550-type"/>
</dbReference>
<dbReference type="AlphaFoldDB" id="A0A2X4YXN8"/>
<dbReference type="PIRSF" id="PIRSF000025">
    <property type="entry name" value="Cytc_Bsub_c550"/>
    <property type="match status" value="1"/>
</dbReference>
<dbReference type="GO" id="GO:0009055">
    <property type="term" value="F:electron transfer activity"/>
    <property type="evidence" value="ECO:0007669"/>
    <property type="project" value="InterPro"/>
</dbReference>
<feature type="binding site" description="axial binding residue" evidence="7">
    <location>
        <position position="58"/>
    </location>
    <ligand>
        <name>heme c</name>
        <dbReference type="ChEBI" id="CHEBI:61717"/>
    </ligand>
    <ligandPart>
        <name>Fe</name>
        <dbReference type="ChEBI" id="CHEBI:18248"/>
    </ligandPart>
</feature>
<keyword evidence="8" id="KW-1133">Transmembrane helix</keyword>
<dbReference type="GO" id="GO:0020037">
    <property type="term" value="F:heme binding"/>
    <property type="evidence" value="ECO:0007669"/>
    <property type="project" value="InterPro"/>
</dbReference>
<proteinExistence type="predicted"/>
<gene>
    <name evidence="10" type="primary">cccB_1</name>
    <name evidence="10" type="ORF">NCTC4824_00650</name>
</gene>
<evidence type="ECO:0000256" key="8">
    <source>
        <dbReference type="SAM" id="Phobius"/>
    </source>
</evidence>
<evidence type="ECO:0000259" key="9">
    <source>
        <dbReference type="PROSITE" id="PS51007"/>
    </source>
</evidence>
<feature type="transmembrane region" description="Helical" evidence="8">
    <location>
        <begin position="6"/>
        <end position="25"/>
    </location>
</feature>
<keyword evidence="11" id="KW-1185">Reference proteome</keyword>
<dbReference type="RefSeq" id="WP_066142496.1">
    <property type="nucleotide sequence ID" value="NZ_CBCSGM010000002.1"/>
</dbReference>
<dbReference type="Gene3D" id="1.10.760.10">
    <property type="entry name" value="Cytochrome c-like domain"/>
    <property type="match status" value="1"/>
</dbReference>
<dbReference type="Pfam" id="PF13442">
    <property type="entry name" value="Cytochrome_CBB3"/>
    <property type="match status" value="1"/>
</dbReference>
<keyword evidence="8" id="KW-0812">Transmembrane</keyword>
<dbReference type="EMBL" id="LS483476">
    <property type="protein sequence ID" value="SQI53114.1"/>
    <property type="molecule type" value="Genomic_DNA"/>
</dbReference>
<feature type="binding site" description="axial binding residue" evidence="7">
    <location>
        <position position="93"/>
    </location>
    <ligand>
        <name>heme c</name>
        <dbReference type="ChEBI" id="CHEBI:61717"/>
    </ligand>
    <ligandPart>
        <name>Fe</name>
        <dbReference type="ChEBI" id="CHEBI:18248"/>
    </ligandPart>
</feature>
<dbReference type="KEGG" id="blen:NCTC4824_00650"/>
<dbReference type="PROSITE" id="PS51257">
    <property type="entry name" value="PROKAR_LIPOPROTEIN"/>
    <property type="match status" value="1"/>
</dbReference>
<accession>A0A2X4YXN8</accession>
<keyword evidence="3 7" id="KW-0479">Metal-binding</keyword>
<organism evidence="10 11">
    <name type="scientific">Lederbergia lenta</name>
    <name type="common">Bacillus lentus</name>
    <dbReference type="NCBI Taxonomy" id="1467"/>
    <lineage>
        <taxon>Bacteria</taxon>
        <taxon>Bacillati</taxon>
        <taxon>Bacillota</taxon>
        <taxon>Bacilli</taxon>
        <taxon>Bacillales</taxon>
        <taxon>Bacillaceae</taxon>
        <taxon>Lederbergia</taxon>
    </lineage>
</organism>
<reference evidence="10 11" key="1">
    <citation type="submission" date="2018-06" db="EMBL/GenBank/DDBJ databases">
        <authorList>
            <consortium name="Pathogen Informatics"/>
            <person name="Doyle S."/>
        </authorList>
    </citation>
    <scope>NUCLEOTIDE SEQUENCE [LARGE SCALE GENOMIC DNA]</scope>
    <source>
        <strain evidence="10 11">NCTC4824</strain>
    </source>
</reference>
<dbReference type="PANTHER" id="PTHR37823">
    <property type="entry name" value="CYTOCHROME C-553-LIKE"/>
    <property type="match status" value="1"/>
</dbReference>
<dbReference type="GO" id="GO:0005506">
    <property type="term" value="F:iron ion binding"/>
    <property type="evidence" value="ECO:0007669"/>
    <property type="project" value="InterPro"/>
</dbReference>
<keyword evidence="1" id="KW-0813">Transport</keyword>
<evidence type="ECO:0000256" key="7">
    <source>
        <dbReference type="PIRSR" id="PIRSR000025-2"/>
    </source>
</evidence>
<dbReference type="InterPro" id="IPR036909">
    <property type="entry name" value="Cyt_c-like_dom_sf"/>
</dbReference>
<dbReference type="GO" id="GO:0016020">
    <property type="term" value="C:membrane"/>
    <property type="evidence" value="ECO:0007669"/>
    <property type="project" value="InterPro"/>
</dbReference>
<comment type="PTM">
    <text evidence="6">Binds 1 heme c group covalently per subunit.</text>
</comment>
<keyword evidence="8" id="KW-0472">Membrane</keyword>
<protein>
    <submittedName>
        <fullName evidence="10">Cytochrome c551</fullName>
    </submittedName>
</protein>
<dbReference type="PROSITE" id="PS51007">
    <property type="entry name" value="CYTC"/>
    <property type="match status" value="1"/>
</dbReference>
<feature type="domain" description="Cytochrome c" evidence="9">
    <location>
        <begin position="41"/>
        <end position="114"/>
    </location>
</feature>
<sequence length="114" mass="12191">MRKVWITTLVNIALAGCLVFLLFFYEGTQSSEPEGEGGEVTTASNAEEIINTSCITCHGENLEGGAGPALNKVGSKYSQTEIEDIINNGKNSMPAGVISPEEAKVVAEWLSQKR</sequence>
<evidence type="ECO:0000313" key="11">
    <source>
        <dbReference type="Proteomes" id="UP000249134"/>
    </source>
</evidence>
<keyword evidence="4" id="KW-0249">Electron transport</keyword>
<dbReference type="InterPro" id="IPR051811">
    <property type="entry name" value="Cytochrome_c550/c551-like"/>
</dbReference>
<feature type="binding site" description="covalent" evidence="6">
    <location>
        <position position="54"/>
    </location>
    <ligand>
        <name>heme c</name>
        <dbReference type="ChEBI" id="CHEBI:61717"/>
    </ligand>
</feature>
<evidence type="ECO:0000256" key="4">
    <source>
        <dbReference type="ARBA" id="ARBA00022982"/>
    </source>
</evidence>
<dbReference type="STRING" id="1348624.GCA_001591545_02562"/>
<dbReference type="SUPFAM" id="SSF46626">
    <property type="entry name" value="Cytochrome c"/>
    <property type="match status" value="1"/>
</dbReference>
<name>A0A2X4YXN8_LEDLE</name>
<evidence type="ECO:0000256" key="5">
    <source>
        <dbReference type="ARBA" id="ARBA00023004"/>
    </source>
</evidence>
<dbReference type="PANTHER" id="PTHR37823:SF4">
    <property type="entry name" value="MENAQUINOL-CYTOCHROME C REDUCTASE CYTOCHROME B_C SUBUNIT"/>
    <property type="match status" value="1"/>
</dbReference>
<feature type="binding site" description="covalent" evidence="6">
    <location>
        <position position="57"/>
    </location>
    <ligand>
        <name>heme c</name>
        <dbReference type="ChEBI" id="CHEBI:61717"/>
    </ligand>
</feature>
<evidence type="ECO:0000256" key="3">
    <source>
        <dbReference type="ARBA" id="ARBA00022723"/>
    </source>
</evidence>
<keyword evidence="2 6" id="KW-0349">Heme</keyword>